<dbReference type="HOGENOM" id="CLU_000837_7_1_1"/>
<dbReference type="InterPro" id="IPR041118">
    <property type="entry name" value="Rx_N"/>
</dbReference>
<feature type="domain" description="Disease resistance protein winged helix" evidence="8">
    <location>
        <begin position="276"/>
        <end position="333"/>
    </location>
</feature>
<dbReference type="PANTHER" id="PTHR23155:SF1091">
    <property type="entry name" value="EXPRESSED PROTEIN"/>
    <property type="match status" value="1"/>
</dbReference>
<keyword evidence="4" id="KW-0547">Nucleotide-binding</keyword>
<keyword evidence="11" id="KW-1185">Reference proteome</keyword>
<keyword evidence="5" id="KW-0611">Plant defense</keyword>
<dbReference type="Pfam" id="PF18052">
    <property type="entry name" value="Rx_N"/>
    <property type="match status" value="1"/>
</dbReference>
<dbReference type="EnsemblPlants" id="LPERR11G18000.1">
    <property type="protein sequence ID" value="LPERR11G18000.1"/>
    <property type="gene ID" value="LPERR11G18000"/>
</dbReference>
<sequence>MADQTLGAVGSLLGYLGKLVKEEGKLLATVESDIEFIKDEMDSMNGFLLHLNKTTTPHDDQVRAWMKQVRDVTYVADDYIKLYMRHLAPTPEQNRWCCSPLLDKFLRCVPDEYIVYCNRNAFIRHDLSKKIHALKDRVHQVGKRRLRYAVELPKWEIVESPPQVSQDRKMKEAREKFLAALEDGLYPFQDAVRMLPRDHHRVVKKCLQLLGDGHVAIIKMLLRSLYAHPYGTKEVENLLEKVQQGDRDDVTKQVMIFCYSKLTLHYKSCLQYLTTFEEEESISRTCLVRRWLAEGLVAKDEQQEGLEEVRSMEEAGERCFDELLFTGFLSRAPGYYYPRNGGLKLKSCVLDGLVKKFILDMSKNENFVAELPTHLRHQLHIRKMSRREPPQEQHKLSSICGITRIKAVASNNNSMAVNAGGDNNSLLLRHPMDEIVALLKGLPKEYRLNVLDLGGCMGLTTSHLKKICEQVPSLKYLSLRKTNISQLPKEMNKLLHLETLDIRDTHMVADAMKGIILQELKHLLAGHIVTDGRGNEAAVSKLSTVVIPPKMGKTTEILRHVQIENGRAAEIQLLHVSTLERLRKLGVVLDGREENITLLLTTIARRSETLRSLSVWITPPPPEHIAIAGGDVFVTLESKGDTSNGAPVLFSHPSKLESLNLKCFKGRNCKIGNIPDWIKRLQNLSKITLRHSLLTREGLSELGKMKSLRCLKLCNESYIEAEVTVKKGEFDELRLLLVDKISHKMTKLVFEEGAAPRLEKIVWNFDTTMTLMGITVDNISGITNLKMLKELKINSLNISIPPQPREWKDIATGMGKLWKHVI</sequence>
<evidence type="ECO:0000259" key="7">
    <source>
        <dbReference type="Pfam" id="PF18052"/>
    </source>
</evidence>
<dbReference type="GO" id="GO:0000166">
    <property type="term" value="F:nucleotide binding"/>
    <property type="evidence" value="ECO:0007669"/>
    <property type="project" value="UniProtKB-KW"/>
</dbReference>
<dbReference type="Gene3D" id="3.80.10.10">
    <property type="entry name" value="Ribonuclease Inhibitor"/>
    <property type="match status" value="1"/>
</dbReference>
<dbReference type="eggNOG" id="KOG4658">
    <property type="taxonomic scope" value="Eukaryota"/>
</dbReference>
<dbReference type="Pfam" id="PF23598">
    <property type="entry name" value="LRR_14"/>
    <property type="match status" value="1"/>
</dbReference>
<evidence type="ECO:0000259" key="9">
    <source>
        <dbReference type="Pfam" id="PF23598"/>
    </source>
</evidence>
<dbReference type="Pfam" id="PF23559">
    <property type="entry name" value="WHD_DRP"/>
    <property type="match status" value="1"/>
</dbReference>
<evidence type="ECO:0000313" key="11">
    <source>
        <dbReference type="Proteomes" id="UP000032180"/>
    </source>
</evidence>
<evidence type="ECO:0000256" key="3">
    <source>
        <dbReference type="ARBA" id="ARBA00022737"/>
    </source>
</evidence>
<reference evidence="11" key="2">
    <citation type="submission" date="2013-12" db="EMBL/GenBank/DDBJ databases">
        <authorList>
            <person name="Yu Y."/>
            <person name="Lee S."/>
            <person name="de Baynast K."/>
            <person name="Wissotski M."/>
            <person name="Liu L."/>
            <person name="Talag J."/>
            <person name="Goicoechea J."/>
            <person name="Angelova A."/>
            <person name="Jetty R."/>
            <person name="Kudrna D."/>
            <person name="Golser W."/>
            <person name="Rivera L."/>
            <person name="Zhang J."/>
            <person name="Wing R."/>
        </authorList>
    </citation>
    <scope>NUCLEOTIDE SEQUENCE</scope>
</reference>
<dbReference type="AlphaFoldDB" id="A0A0D9XUU7"/>
<evidence type="ECO:0000259" key="8">
    <source>
        <dbReference type="Pfam" id="PF23559"/>
    </source>
</evidence>
<accession>A0A0D9XUU7</accession>
<dbReference type="GO" id="GO:0098542">
    <property type="term" value="P:defense response to other organism"/>
    <property type="evidence" value="ECO:0007669"/>
    <property type="project" value="TreeGrafter"/>
</dbReference>
<dbReference type="InterPro" id="IPR058922">
    <property type="entry name" value="WHD_DRP"/>
</dbReference>
<dbReference type="Gramene" id="LPERR11G18000.1">
    <property type="protein sequence ID" value="LPERR11G18000.1"/>
    <property type="gene ID" value="LPERR11G18000"/>
</dbReference>
<dbReference type="InterPro" id="IPR055414">
    <property type="entry name" value="LRR_R13L4/SHOC2-like"/>
</dbReference>
<dbReference type="Proteomes" id="UP000032180">
    <property type="component" value="Chromosome 11"/>
</dbReference>
<dbReference type="InterPro" id="IPR038005">
    <property type="entry name" value="RX-like_CC"/>
</dbReference>
<dbReference type="CDD" id="cd14798">
    <property type="entry name" value="RX-CC_like"/>
    <property type="match status" value="1"/>
</dbReference>
<comment type="similarity">
    <text evidence="1">Belongs to the disease resistance NB-LRR family.</text>
</comment>
<dbReference type="InterPro" id="IPR044974">
    <property type="entry name" value="Disease_R_plants"/>
</dbReference>
<dbReference type="InterPro" id="IPR032675">
    <property type="entry name" value="LRR_dom_sf"/>
</dbReference>
<feature type="domain" description="Disease resistance R13L4/SHOC-2-like LRR" evidence="9">
    <location>
        <begin position="448"/>
        <end position="794"/>
    </location>
</feature>
<proteinExistence type="inferred from homology"/>
<dbReference type="Gene3D" id="1.20.5.4130">
    <property type="match status" value="1"/>
</dbReference>
<protein>
    <submittedName>
        <fullName evidence="10">Uncharacterized protein</fullName>
    </submittedName>
</protein>
<evidence type="ECO:0000256" key="2">
    <source>
        <dbReference type="ARBA" id="ARBA00022614"/>
    </source>
</evidence>
<dbReference type="PANTHER" id="PTHR23155">
    <property type="entry name" value="DISEASE RESISTANCE PROTEIN RP"/>
    <property type="match status" value="1"/>
</dbReference>
<evidence type="ECO:0000256" key="5">
    <source>
        <dbReference type="ARBA" id="ARBA00022821"/>
    </source>
</evidence>
<reference evidence="10" key="3">
    <citation type="submission" date="2015-04" db="UniProtKB">
        <authorList>
            <consortium name="EnsemblPlants"/>
        </authorList>
    </citation>
    <scope>IDENTIFICATION</scope>
</reference>
<keyword evidence="3" id="KW-0677">Repeat</keyword>
<evidence type="ECO:0000256" key="6">
    <source>
        <dbReference type="ARBA" id="ARBA00023054"/>
    </source>
</evidence>
<feature type="domain" description="Disease resistance N-terminal" evidence="7">
    <location>
        <begin position="8"/>
        <end position="90"/>
    </location>
</feature>
<keyword evidence="6" id="KW-0175">Coiled coil</keyword>
<evidence type="ECO:0000256" key="1">
    <source>
        <dbReference type="ARBA" id="ARBA00008894"/>
    </source>
</evidence>
<evidence type="ECO:0000256" key="4">
    <source>
        <dbReference type="ARBA" id="ARBA00022741"/>
    </source>
</evidence>
<name>A0A0D9XUU7_9ORYZ</name>
<dbReference type="SUPFAM" id="SSF52047">
    <property type="entry name" value="RNI-like"/>
    <property type="match status" value="1"/>
</dbReference>
<organism evidence="10 11">
    <name type="scientific">Leersia perrieri</name>
    <dbReference type="NCBI Taxonomy" id="77586"/>
    <lineage>
        <taxon>Eukaryota</taxon>
        <taxon>Viridiplantae</taxon>
        <taxon>Streptophyta</taxon>
        <taxon>Embryophyta</taxon>
        <taxon>Tracheophyta</taxon>
        <taxon>Spermatophyta</taxon>
        <taxon>Magnoliopsida</taxon>
        <taxon>Liliopsida</taxon>
        <taxon>Poales</taxon>
        <taxon>Poaceae</taxon>
        <taxon>BOP clade</taxon>
        <taxon>Oryzoideae</taxon>
        <taxon>Oryzeae</taxon>
        <taxon>Oryzinae</taxon>
        <taxon>Leersia</taxon>
    </lineage>
</organism>
<reference evidence="10 11" key="1">
    <citation type="submission" date="2012-08" db="EMBL/GenBank/DDBJ databases">
        <title>Oryza genome evolution.</title>
        <authorList>
            <person name="Wing R.A."/>
        </authorList>
    </citation>
    <scope>NUCLEOTIDE SEQUENCE</scope>
</reference>
<dbReference type="STRING" id="77586.A0A0D9XUU7"/>
<evidence type="ECO:0000313" key="10">
    <source>
        <dbReference type="EnsemblPlants" id="LPERR11G18000.1"/>
    </source>
</evidence>
<keyword evidence="2" id="KW-0433">Leucine-rich repeat</keyword>